<dbReference type="RefSeq" id="WP_381364224.1">
    <property type="nucleotide sequence ID" value="NZ_JBHSOA010000037.1"/>
</dbReference>
<dbReference type="Pfam" id="PF00378">
    <property type="entry name" value="ECH_1"/>
    <property type="match status" value="1"/>
</dbReference>
<dbReference type="SUPFAM" id="SSF52096">
    <property type="entry name" value="ClpP/crotonase"/>
    <property type="match status" value="1"/>
</dbReference>
<evidence type="ECO:0000313" key="2">
    <source>
        <dbReference type="EMBL" id="MFC5853669.1"/>
    </source>
</evidence>
<dbReference type="Gene3D" id="3.90.226.10">
    <property type="entry name" value="2-enoyl-CoA Hydratase, Chain A, domain 1"/>
    <property type="match status" value="1"/>
</dbReference>
<sequence length="266" mass="28352">MDESKLVCLRLSRPAGGVLQITLDRPDLMNRVDEDFHREMIEVLGEVAGDRSVRAIVLAATGKVFSAGGDFDFMRQAHADVDVRQRTVDDGRRLADAFMIIPQPIVAAVHGAAIGVGATLVLLCDAVVAARAAKIADTHVAVGLVAGDGGCVAWPHSAGMLRARRYLLTGDALDAATAHTFGLVTDLVDTPEETLAVALDIAGRMAARAPLAVQGTKRALNRLTAQRAGEVLDLSFALEQQTLASEDLLEGINAFQERRPPEFRGR</sequence>
<evidence type="ECO:0000256" key="1">
    <source>
        <dbReference type="ARBA" id="ARBA00005254"/>
    </source>
</evidence>
<proteinExistence type="inferred from homology"/>
<organism evidence="2 3">
    <name type="scientific">Streptomyces chlorus</name>
    <dbReference type="NCBI Taxonomy" id="887452"/>
    <lineage>
        <taxon>Bacteria</taxon>
        <taxon>Bacillati</taxon>
        <taxon>Actinomycetota</taxon>
        <taxon>Actinomycetes</taxon>
        <taxon>Kitasatosporales</taxon>
        <taxon>Streptomycetaceae</taxon>
        <taxon>Streptomyces</taxon>
    </lineage>
</organism>
<evidence type="ECO:0000313" key="3">
    <source>
        <dbReference type="Proteomes" id="UP001596180"/>
    </source>
</evidence>
<keyword evidence="3" id="KW-1185">Reference proteome</keyword>
<comment type="similarity">
    <text evidence="1">Belongs to the enoyl-CoA hydratase/isomerase family.</text>
</comment>
<comment type="caution">
    <text evidence="2">The sequence shown here is derived from an EMBL/GenBank/DDBJ whole genome shotgun (WGS) entry which is preliminary data.</text>
</comment>
<dbReference type="EMBL" id="JBHSOA010000037">
    <property type="protein sequence ID" value="MFC5853669.1"/>
    <property type="molecule type" value="Genomic_DNA"/>
</dbReference>
<gene>
    <name evidence="2" type="ORF">ACFPZI_18195</name>
</gene>
<name>A0ABW1DZB7_9ACTN</name>
<dbReference type="PANTHER" id="PTHR43459:SF3">
    <property type="entry name" value="ENOYL-COA HYDRATASE ECHA15 (ENOYL HYDRASE) (UNSATURATED ACYL-COA HYDRATASE) (CROTONASE)-RELATED"/>
    <property type="match status" value="1"/>
</dbReference>
<dbReference type="CDD" id="cd06558">
    <property type="entry name" value="crotonase-like"/>
    <property type="match status" value="1"/>
</dbReference>
<accession>A0ABW1DZB7</accession>
<dbReference type="Proteomes" id="UP001596180">
    <property type="component" value="Unassembled WGS sequence"/>
</dbReference>
<dbReference type="Gene3D" id="1.10.12.10">
    <property type="entry name" value="Lyase 2-enoyl-coa Hydratase, Chain A, domain 2"/>
    <property type="match status" value="1"/>
</dbReference>
<dbReference type="InterPro" id="IPR029045">
    <property type="entry name" value="ClpP/crotonase-like_dom_sf"/>
</dbReference>
<dbReference type="PANTHER" id="PTHR43459">
    <property type="entry name" value="ENOYL-COA HYDRATASE"/>
    <property type="match status" value="1"/>
</dbReference>
<dbReference type="InterPro" id="IPR001753">
    <property type="entry name" value="Enoyl-CoA_hydra/iso"/>
</dbReference>
<dbReference type="InterPro" id="IPR014748">
    <property type="entry name" value="Enoyl-CoA_hydra_C"/>
</dbReference>
<protein>
    <submittedName>
        <fullName evidence="2">Enoyl-CoA hydratase/isomerase family protein</fullName>
    </submittedName>
</protein>
<reference evidence="3" key="1">
    <citation type="journal article" date="2019" name="Int. J. Syst. Evol. Microbiol.">
        <title>The Global Catalogue of Microorganisms (GCM) 10K type strain sequencing project: providing services to taxonomists for standard genome sequencing and annotation.</title>
        <authorList>
            <consortium name="The Broad Institute Genomics Platform"/>
            <consortium name="The Broad Institute Genome Sequencing Center for Infectious Disease"/>
            <person name="Wu L."/>
            <person name="Ma J."/>
        </authorList>
    </citation>
    <scope>NUCLEOTIDE SEQUENCE [LARGE SCALE GENOMIC DNA]</scope>
    <source>
        <strain evidence="3">JCM 10411</strain>
    </source>
</reference>